<proteinExistence type="predicted"/>
<dbReference type="EMBL" id="DVFV01000042">
    <property type="protein sequence ID" value="HIQ90434.1"/>
    <property type="molecule type" value="Genomic_DNA"/>
</dbReference>
<evidence type="ECO:0000256" key="2">
    <source>
        <dbReference type="ARBA" id="ARBA00023315"/>
    </source>
</evidence>
<dbReference type="InterPro" id="IPR000182">
    <property type="entry name" value="GNAT_dom"/>
</dbReference>
<organism evidence="4 5">
    <name type="scientific">Candidatus Coprosoma intestinipullorum</name>
    <dbReference type="NCBI Taxonomy" id="2840752"/>
    <lineage>
        <taxon>Bacteria</taxon>
        <taxon>Bacillati</taxon>
        <taxon>Bacillota</taxon>
        <taxon>Bacillota incertae sedis</taxon>
        <taxon>Candidatus Coprosoma</taxon>
    </lineage>
</organism>
<evidence type="ECO:0000256" key="1">
    <source>
        <dbReference type="ARBA" id="ARBA00022679"/>
    </source>
</evidence>
<dbReference type="Pfam" id="PF00583">
    <property type="entry name" value="Acetyltransf_1"/>
    <property type="match status" value="1"/>
</dbReference>
<dbReference type="InterPro" id="IPR050680">
    <property type="entry name" value="YpeA/RimI_acetyltransf"/>
</dbReference>
<feature type="domain" description="N-acetyltransferase" evidence="3">
    <location>
        <begin position="2"/>
        <end position="157"/>
    </location>
</feature>
<dbReference type="SUPFAM" id="SSF55729">
    <property type="entry name" value="Acyl-CoA N-acyltransferases (Nat)"/>
    <property type="match status" value="1"/>
</dbReference>
<protein>
    <submittedName>
        <fullName evidence="4">GNAT family N-acetyltransferase</fullName>
    </submittedName>
</protein>
<dbReference type="CDD" id="cd04301">
    <property type="entry name" value="NAT_SF"/>
    <property type="match status" value="1"/>
</dbReference>
<dbReference type="PANTHER" id="PTHR43420">
    <property type="entry name" value="ACETYLTRANSFERASE"/>
    <property type="match status" value="1"/>
</dbReference>
<dbReference type="PROSITE" id="PS51186">
    <property type="entry name" value="GNAT"/>
    <property type="match status" value="1"/>
</dbReference>
<sequence length="159" mass="18823">MDRFKCISKDEFDKLKSLAPNGSNWEKYRKQVFSRMDNHELDIFVLERDNEFAIELTVNYVNHNLQAETIPNVRVYLESFRVKKGMQKQGIGQKLMKDVIDYFKNKGYTEFSIGVEDDNEVAKHIYFKYGFTKKIDHGSGTEFDPSEYTLYLLDLKEKH</sequence>
<evidence type="ECO:0000259" key="3">
    <source>
        <dbReference type="PROSITE" id="PS51186"/>
    </source>
</evidence>
<reference evidence="4" key="2">
    <citation type="journal article" date="2021" name="PeerJ">
        <title>Extensive microbial diversity within the chicken gut microbiome revealed by metagenomics and culture.</title>
        <authorList>
            <person name="Gilroy R."/>
            <person name="Ravi A."/>
            <person name="Getino M."/>
            <person name="Pursley I."/>
            <person name="Horton D.L."/>
            <person name="Alikhan N.F."/>
            <person name="Baker D."/>
            <person name="Gharbi K."/>
            <person name="Hall N."/>
            <person name="Watson M."/>
            <person name="Adriaenssens E.M."/>
            <person name="Foster-Nyarko E."/>
            <person name="Jarju S."/>
            <person name="Secka A."/>
            <person name="Antonio M."/>
            <person name="Oren A."/>
            <person name="Chaudhuri R.R."/>
            <person name="La Ragione R."/>
            <person name="Hildebrand F."/>
            <person name="Pallen M.J."/>
        </authorList>
    </citation>
    <scope>NUCLEOTIDE SEQUENCE</scope>
    <source>
        <strain evidence="4">CHK147-3167</strain>
    </source>
</reference>
<dbReference type="GO" id="GO:0016747">
    <property type="term" value="F:acyltransferase activity, transferring groups other than amino-acyl groups"/>
    <property type="evidence" value="ECO:0007669"/>
    <property type="project" value="InterPro"/>
</dbReference>
<dbReference type="AlphaFoldDB" id="A0A9D0ZPV4"/>
<reference evidence="4" key="1">
    <citation type="submission" date="2020-10" db="EMBL/GenBank/DDBJ databases">
        <authorList>
            <person name="Gilroy R."/>
        </authorList>
    </citation>
    <scope>NUCLEOTIDE SEQUENCE</scope>
    <source>
        <strain evidence="4">CHK147-3167</strain>
    </source>
</reference>
<dbReference type="InterPro" id="IPR016181">
    <property type="entry name" value="Acyl_CoA_acyltransferase"/>
</dbReference>
<keyword evidence="2" id="KW-0012">Acyltransferase</keyword>
<comment type="caution">
    <text evidence="4">The sequence shown here is derived from an EMBL/GenBank/DDBJ whole genome shotgun (WGS) entry which is preliminary data.</text>
</comment>
<gene>
    <name evidence="4" type="ORF">IAB27_02245</name>
</gene>
<accession>A0A9D0ZPV4</accession>
<dbReference type="Proteomes" id="UP000886786">
    <property type="component" value="Unassembled WGS sequence"/>
</dbReference>
<evidence type="ECO:0000313" key="5">
    <source>
        <dbReference type="Proteomes" id="UP000886786"/>
    </source>
</evidence>
<keyword evidence="1" id="KW-0808">Transferase</keyword>
<dbReference type="Gene3D" id="3.40.630.30">
    <property type="match status" value="1"/>
</dbReference>
<name>A0A9D0ZPV4_9FIRM</name>
<evidence type="ECO:0000313" key="4">
    <source>
        <dbReference type="EMBL" id="HIQ90434.1"/>
    </source>
</evidence>